<dbReference type="PATRIC" id="fig|421052.3.peg.1393"/>
<sequence length="173" mass="19038">MNKICLLVLLVLYSPFTLATKTDPDFKESIELNGDYLDLNLNSGVGLYQGNFEAIQGSMRLQGNEIQVKQQKNHGLEYIVALGQPVKFQKKNYQTGELIKGNAAKITYDAKKLLITLEGDAEISSDQGRSIKSHVITYGLTTGEIEAKGQSQRRVQIIIPPSGIKESVSVLVP</sequence>
<proteinExistence type="predicted"/>
<reference evidence="6 7" key="1">
    <citation type="submission" date="2013-06" db="EMBL/GenBank/DDBJ databases">
        <title>The Genome Sequence of Acinetobacter rudis CIP 110305.</title>
        <authorList>
            <consortium name="The Broad Institute Genome Sequencing Platform"/>
            <consortium name="The Broad Institute Genome Sequencing Center for Infectious Disease"/>
            <person name="Cerqueira G."/>
            <person name="Feldgarden M."/>
            <person name="Courvalin P."/>
            <person name="Perichon B."/>
            <person name="Grillot-Courvalin C."/>
            <person name="Clermont D."/>
            <person name="Rocha E."/>
            <person name="Yoon E.-J."/>
            <person name="Nemec A."/>
            <person name="Young S.K."/>
            <person name="Zeng Q."/>
            <person name="Gargeya S."/>
            <person name="Fitzgerald M."/>
            <person name="Abouelleil A."/>
            <person name="Alvarado L."/>
            <person name="Berlin A.M."/>
            <person name="Chapman S.B."/>
            <person name="Dewar J."/>
            <person name="Goldberg J."/>
            <person name="Griggs A."/>
            <person name="Gujja S."/>
            <person name="Hansen M."/>
            <person name="Howarth C."/>
            <person name="Imamovic A."/>
            <person name="Larimer J."/>
            <person name="McCowan C."/>
            <person name="Murphy C."/>
            <person name="Pearson M."/>
            <person name="Priest M."/>
            <person name="Roberts A."/>
            <person name="Saif S."/>
            <person name="Shea T."/>
            <person name="Sykes S."/>
            <person name="Wortman J."/>
            <person name="Nusbaum C."/>
            <person name="Birren B."/>
        </authorList>
    </citation>
    <scope>NUCLEOTIDE SEQUENCE [LARGE SCALE GENOMIC DNA]</scope>
    <source>
        <strain evidence="6 7">CIP 110305</strain>
    </source>
</reference>
<keyword evidence="7" id="KW-1185">Reference proteome</keyword>
<dbReference type="Gene3D" id="2.60.450.10">
    <property type="entry name" value="Lipopolysaccharide (LPS) transport protein A like domain"/>
    <property type="match status" value="1"/>
</dbReference>
<feature type="domain" description="Organic solvent tolerance-like N-terminal" evidence="5">
    <location>
        <begin position="33"/>
        <end position="143"/>
    </location>
</feature>
<dbReference type="GO" id="GO:0030288">
    <property type="term" value="C:outer membrane-bounded periplasmic space"/>
    <property type="evidence" value="ECO:0007669"/>
    <property type="project" value="TreeGrafter"/>
</dbReference>
<keyword evidence="2 4" id="KW-0732">Signal</keyword>
<organism evidence="6 7">
    <name type="scientific">Acinetobacter rudis CIP 110305</name>
    <dbReference type="NCBI Taxonomy" id="421052"/>
    <lineage>
        <taxon>Bacteria</taxon>
        <taxon>Pseudomonadati</taxon>
        <taxon>Pseudomonadota</taxon>
        <taxon>Gammaproteobacteria</taxon>
        <taxon>Moraxellales</taxon>
        <taxon>Moraxellaceae</taxon>
        <taxon>Acinetobacter</taxon>
    </lineage>
</organism>
<dbReference type="STRING" id="632955.GCA_000829675_00683"/>
<dbReference type="HOGENOM" id="CLU_095993_2_1_6"/>
<keyword evidence="3" id="KW-0574">Periplasm</keyword>
<keyword evidence="1" id="KW-0813">Transport</keyword>
<dbReference type="Proteomes" id="UP000014568">
    <property type="component" value="Unassembled WGS sequence"/>
</dbReference>
<dbReference type="InterPro" id="IPR052037">
    <property type="entry name" value="LPS_export_LptA"/>
</dbReference>
<feature type="signal peptide" evidence="4">
    <location>
        <begin position="1"/>
        <end position="19"/>
    </location>
</feature>
<dbReference type="InterPro" id="IPR005653">
    <property type="entry name" value="OstA-like_N"/>
</dbReference>
<name>S3N4D9_9GAMM</name>
<dbReference type="eggNOG" id="COG1934">
    <property type="taxonomic scope" value="Bacteria"/>
</dbReference>
<evidence type="ECO:0000256" key="4">
    <source>
        <dbReference type="SAM" id="SignalP"/>
    </source>
</evidence>
<accession>S3N4D9</accession>
<dbReference type="PANTHER" id="PTHR36504:SF1">
    <property type="entry name" value="LIPOPOLYSACCHARIDE EXPORT SYSTEM PROTEIN LPTA"/>
    <property type="match status" value="1"/>
</dbReference>
<dbReference type="EMBL" id="ATGI01000017">
    <property type="protein sequence ID" value="EPF74667.1"/>
    <property type="molecule type" value="Genomic_DNA"/>
</dbReference>
<dbReference type="AlphaFoldDB" id="S3N4D9"/>
<dbReference type="PANTHER" id="PTHR36504">
    <property type="entry name" value="LIPOPOLYSACCHARIDE EXPORT SYSTEM PROTEIN LPTA"/>
    <property type="match status" value="1"/>
</dbReference>
<dbReference type="NCBIfam" id="TIGR03002">
    <property type="entry name" value="outer_YhbN_LptA"/>
    <property type="match status" value="1"/>
</dbReference>
<evidence type="ECO:0000256" key="2">
    <source>
        <dbReference type="ARBA" id="ARBA00022729"/>
    </source>
</evidence>
<feature type="chain" id="PRO_5004523588" evidence="4">
    <location>
        <begin position="20"/>
        <end position="173"/>
    </location>
</feature>
<evidence type="ECO:0000259" key="5">
    <source>
        <dbReference type="Pfam" id="PF03968"/>
    </source>
</evidence>
<gene>
    <name evidence="6" type="ORF">F945_01434</name>
</gene>
<dbReference type="GO" id="GO:0017089">
    <property type="term" value="F:glycolipid transfer activity"/>
    <property type="evidence" value="ECO:0007669"/>
    <property type="project" value="TreeGrafter"/>
</dbReference>
<protein>
    <submittedName>
        <fullName evidence="6">Lipopolysaccharide transport periplasmic protein LptA</fullName>
    </submittedName>
</protein>
<evidence type="ECO:0000313" key="7">
    <source>
        <dbReference type="Proteomes" id="UP000014568"/>
    </source>
</evidence>
<comment type="caution">
    <text evidence="6">The sequence shown here is derived from an EMBL/GenBank/DDBJ whole genome shotgun (WGS) entry which is preliminary data.</text>
</comment>
<dbReference type="GO" id="GO:0015920">
    <property type="term" value="P:lipopolysaccharide transport"/>
    <property type="evidence" value="ECO:0007669"/>
    <property type="project" value="InterPro"/>
</dbReference>
<dbReference type="Pfam" id="PF03968">
    <property type="entry name" value="LptD_N"/>
    <property type="match status" value="1"/>
</dbReference>
<dbReference type="GO" id="GO:0009279">
    <property type="term" value="C:cell outer membrane"/>
    <property type="evidence" value="ECO:0007669"/>
    <property type="project" value="TreeGrafter"/>
</dbReference>
<dbReference type="OrthoDB" id="9795964at2"/>
<evidence type="ECO:0000256" key="1">
    <source>
        <dbReference type="ARBA" id="ARBA00022448"/>
    </source>
</evidence>
<dbReference type="InterPro" id="IPR014340">
    <property type="entry name" value="LptA"/>
</dbReference>
<evidence type="ECO:0000256" key="3">
    <source>
        <dbReference type="ARBA" id="ARBA00022764"/>
    </source>
</evidence>
<dbReference type="GO" id="GO:0001530">
    <property type="term" value="F:lipopolysaccharide binding"/>
    <property type="evidence" value="ECO:0007669"/>
    <property type="project" value="InterPro"/>
</dbReference>
<evidence type="ECO:0000313" key="6">
    <source>
        <dbReference type="EMBL" id="EPF74667.1"/>
    </source>
</evidence>